<keyword evidence="3" id="KW-1185">Reference proteome</keyword>
<evidence type="ECO:0000313" key="2">
    <source>
        <dbReference type="EMBL" id="VDN99692.1"/>
    </source>
</evidence>
<proteinExistence type="predicted"/>
<reference evidence="2 3" key="1">
    <citation type="submission" date="2018-11" db="EMBL/GenBank/DDBJ databases">
        <authorList>
            <consortium name="Pathogen Informatics"/>
        </authorList>
    </citation>
    <scope>NUCLEOTIDE SEQUENCE [LARGE SCALE GENOMIC DNA]</scope>
</reference>
<feature type="region of interest" description="Disordered" evidence="1">
    <location>
        <begin position="22"/>
        <end position="76"/>
    </location>
</feature>
<evidence type="ECO:0000256" key="1">
    <source>
        <dbReference type="SAM" id="MobiDB-lite"/>
    </source>
</evidence>
<dbReference type="OrthoDB" id="10056939at2759"/>
<gene>
    <name evidence="2" type="ORF">HNAJ_LOCUS3833</name>
</gene>
<sequence length="255" mass="27479">MLPNAGGVISAAGSNRNTETTLVWAKSQSNPSSTLLGSVRSGIQNEGSTSESAGDRESSPSSMKSRSRKLSSIDRKDARHDGGVYADFAISRFSSYPYGQDGSATQITKHEFPYDSRTLNTASTYQSFLQQAVLQQHPNGVDIKASHSLPSAAQSYNNWSHFLEDRNAAQHPEYAVPSVGSAVQYPRPEDGIYFSGQPHSWSYNANSNQSISSATLGGGISTDVRCVQPESSWPQVNSSSYPNSSFPVEAERSVL</sequence>
<accession>A0A3P7SXL9</accession>
<dbReference type="Proteomes" id="UP000278807">
    <property type="component" value="Unassembled WGS sequence"/>
</dbReference>
<organism evidence="2 3">
    <name type="scientific">Rodentolepis nana</name>
    <name type="common">Dwarf tapeworm</name>
    <name type="synonym">Hymenolepis nana</name>
    <dbReference type="NCBI Taxonomy" id="102285"/>
    <lineage>
        <taxon>Eukaryota</taxon>
        <taxon>Metazoa</taxon>
        <taxon>Spiralia</taxon>
        <taxon>Lophotrochozoa</taxon>
        <taxon>Platyhelminthes</taxon>
        <taxon>Cestoda</taxon>
        <taxon>Eucestoda</taxon>
        <taxon>Cyclophyllidea</taxon>
        <taxon>Hymenolepididae</taxon>
        <taxon>Rodentolepis</taxon>
    </lineage>
</organism>
<evidence type="ECO:0000313" key="3">
    <source>
        <dbReference type="Proteomes" id="UP000278807"/>
    </source>
</evidence>
<feature type="compositionally biased region" description="Polar residues" evidence="1">
    <location>
        <begin position="229"/>
        <end position="246"/>
    </location>
</feature>
<dbReference type="EMBL" id="UZAE01002387">
    <property type="protein sequence ID" value="VDN99692.1"/>
    <property type="molecule type" value="Genomic_DNA"/>
</dbReference>
<name>A0A3P7SXL9_RODNA</name>
<feature type="compositionally biased region" description="Polar residues" evidence="1">
    <location>
        <begin position="22"/>
        <end position="52"/>
    </location>
</feature>
<dbReference type="AlphaFoldDB" id="A0A3P7SXL9"/>
<feature type="region of interest" description="Disordered" evidence="1">
    <location>
        <begin position="229"/>
        <end position="255"/>
    </location>
</feature>
<protein>
    <submittedName>
        <fullName evidence="2">Uncharacterized protein</fullName>
    </submittedName>
</protein>